<dbReference type="GO" id="GO:0005874">
    <property type="term" value="C:microtubule"/>
    <property type="evidence" value="ECO:0007669"/>
    <property type="project" value="UniProtKB-KW"/>
</dbReference>
<protein>
    <submittedName>
        <fullName evidence="13">Putative CHAT domain-containing protein</fullName>
    </submittedName>
</protein>
<evidence type="ECO:0000256" key="1">
    <source>
        <dbReference type="ARBA" id="ARBA00004245"/>
    </source>
</evidence>
<accession>A0A484HEX9</accession>
<feature type="repeat" description="TPR" evidence="10">
    <location>
        <begin position="299"/>
        <end position="332"/>
    </location>
</feature>
<sequence>MCIRNHLMKKTARAALLVFLLFFPASMSLADESPAPPDGETGCFPLLENLSSKAADAYRRGDYAKGAAFAEKAHDHAVGCLGKTHPATLESMNNLAALYDVQGRYEKAEPLYREALALYEKMFGTDDPATLTFVNNLASLYDSRGLYDKAGPLYQKALENRERILGPGHPDTLASMNGLAGLRHSRGEYEKARSLYERALALREKFLGPEHPDTLASMNVLAGANYALGRYEHAEALYKKAIETRKKIMGKENPDSATFMNRAAASQGFETRYADAHPLPGEPWETRGKILKKEDIHTISSMHNLAFLHQGRGDYEKAEPLYQEALRLREKNLGPDHPDTLASMDSLAGLLFSRDRHREAEPLYKRAMDIRKEKFGDAHPATLASMNNLAFLYQTLGLYHKAEPLYQEELRIREKIFEKDHPDTLASMNVLAFLHQIQGRLEEAEILYADALSSYRRALGEKHPDTLAAINNLAAIYYSQGRYDEAEPLYKEALELREEIYEKDNPETLLFRLNYILLTLNMNKTRAAFELLKQTEARLISASADRLGKLSGNRDTKLFLYALSNFQDVALSLAVKFPQREYKDYAAGVIFRWKQAYAREQAAAGRLFYLENQDSYQEKTRLAREFADAFHDPESGPAGTKRAGDRLAEAIGRLKAKTRDFVSPPASLEGDLRQALARLPGKSAILEFRQARHIDFETGKPGKLYFAACLLSASPTSRGADFAYIGESEDIIQTLMESGGRTENLWGTLMGPFENRLKDIDTLFVAPDGFLTLIPFSSLRTPDGEYLARRFRLSRLLSGRDIMESRRPWGSSDALSIFGAPDYGPFEPDPASASGPAPLNSRIAGEFRQGLEPLALGKREAGKIAMFYADIAGGGYGRTLLKIGRQASESDLKNMETPPRAIHFSTRCFYLPGISENDLKNASYDEASLSSAGLALSGANRGIQGVLDASGEDGLLYDMEISRLNLVGTELASVSSCLPGENAMDYSQGVYELARAFKTAGAASVLIPIRPVGDEMSKEFMTKFYEIWITSPEDIPPAEALSRTRRYFMNHSDEKYRAPGMWSPYVVIDGHIPSRGAMGR</sequence>
<dbReference type="PANTHER" id="PTHR45783:SF3">
    <property type="entry name" value="KINESIN LIGHT CHAIN"/>
    <property type="match status" value="1"/>
</dbReference>
<evidence type="ECO:0000256" key="10">
    <source>
        <dbReference type="PROSITE-ProRule" id="PRU00339"/>
    </source>
</evidence>
<keyword evidence="9" id="KW-0206">Cytoskeleton</keyword>
<feature type="repeat" description="TPR" evidence="10">
    <location>
        <begin position="467"/>
        <end position="500"/>
    </location>
</feature>
<dbReference type="Gene3D" id="1.25.40.10">
    <property type="entry name" value="Tetratricopeptide repeat domain"/>
    <property type="match status" value="3"/>
</dbReference>
<evidence type="ECO:0000256" key="8">
    <source>
        <dbReference type="ARBA" id="ARBA00023175"/>
    </source>
</evidence>
<dbReference type="PROSITE" id="PS50005">
    <property type="entry name" value="TPR"/>
    <property type="match status" value="3"/>
</dbReference>
<comment type="subcellular location">
    <subcellularLocation>
        <location evidence="1">Cytoplasm</location>
        <location evidence="1">Cytoskeleton</location>
    </subcellularLocation>
</comment>
<evidence type="ECO:0000256" key="4">
    <source>
        <dbReference type="ARBA" id="ARBA00022701"/>
    </source>
</evidence>
<dbReference type="SUPFAM" id="SSF48452">
    <property type="entry name" value="TPR-like"/>
    <property type="match status" value="3"/>
</dbReference>
<evidence type="ECO:0000256" key="9">
    <source>
        <dbReference type="ARBA" id="ARBA00023212"/>
    </source>
</evidence>
<dbReference type="AlphaFoldDB" id="A0A484HEX9"/>
<keyword evidence="4" id="KW-0493">Microtubule</keyword>
<evidence type="ECO:0000313" key="13">
    <source>
        <dbReference type="EMBL" id="VEN73758.1"/>
    </source>
</evidence>
<dbReference type="PANTHER" id="PTHR45783">
    <property type="entry name" value="KINESIN LIGHT CHAIN"/>
    <property type="match status" value="1"/>
</dbReference>
<evidence type="ECO:0000256" key="11">
    <source>
        <dbReference type="SAM" id="SignalP"/>
    </source>
</evidence>
<dbReference type="PROSITE" id="PS50293">
    <property type="entry name" value="TPR_REGION"/>
    <property type="match status" value="1"/>
</dbReference>
<reference evidence="13" key="1">
    <citation type="submission" date="2019-01" db="EMBL/GenBank/DDBJ databases">
        <authorList>
            <consortium name="Genoscope - CEA"/>
            <person name="William W."/>
        </authorList>
    </citation>
    <scope>NUCLEOTIDE SEQUENCE</scope>
    <source>
        <strain evidence="13">CR-1</strain>
    </source>
</reference>
<keyword evidence="8" id="KW-0505">Motor protein</keyword>
<dbReference type="InterPro" id="IPR019734">
    <property type="entry name" value="TPR_rpt"/>
</dbReference>
<dbReference type="Pfam" id="PF13374">
    <property type="entry name" value="TPR_10"/>
    <property type="match status" value="2"/>
</dbReference>
<proteinExistence type="inferred from homology"/>
<dbReference type="EMBL" id="CAACVI010000012">
    <property type="protein sequence ID" value="VEN73758.1"/>
    <property type="molecule type" value="Genomic_DNA"/>
</dbReference>
<dbReference type="GO" id="GO:0007018">
    <property type="term" value="P:microtubule-based movement"/>
    <property type="evidence" value="ECO:0007669"/>
    <property type="project" value="TreeGrafter"/>
</dbReference>
<dbReference type="Pfam" id="PF13424">
    <property type="entry name" value="TPR_12"/>
    <property type="match status" value="4"/>
</dbReference>
<organism evidence="13">
    <name type="scientific">uncultured Desulfobacteraceae bacterium</name>
    <dbReference type="NCBI Taxonomy" id="218296"/>
    <lineage>
        <taxon>Bacteria</taxon>
        <taxon>Pseudomonadati</taxon>
        <taxon>Thermodesulfobacteriota</taxon>
        <taxon>Desulfobacteria</taxon>
        <taxon>Desulfobacterales</taxon>
        <taxon>Desulfobacteraceae</taxon>
        <taxon>environmental samples</taxon>
    </lineage>
</organism>
<keyword evidence="5" id="KW-0677">Repeat</keyword>
<dbReference type="SMART" id="SM00028">
    <property type="entry name" value="TPR"/>
    <property type="match status" value="9"/>
</dbReference>
<evidence type="ECO:0000256" key="3">
    <source>
        <dbReference type="ARBA" id="ARBA00022490"/>
    </source>
</evidence>
<evidence type="ECO:0000256" key="5">
    <source>
        <dbReference type="ARBA" id="ARBA00022737"/>
    </source>
</evidence>
<name>A0A484HEX9_9BACT</name>
<evidence type="ECO:0000259" key="12">
    <source>
        <dbReference type="Pfam" id="PF12770"/>
    </source>
</evidence>
<dbReference type="PRINTS" id="PR00381">
    <property type="entry name" value="KINESINLIGHT"/>
</dbReference>
<keyword evidence="6 10" id="KW-0802">TPR repeat</keyword>
<evidence type="ECO:0000256" key="6">
    <source>
        <dbReference type="ARBA" id="ARBA00022803"/>
    </source>
</evidence>
<dbReference type="InterPro" id="IPR011990">
    <property type="entry name" value="TPR-like_helical_dom_sf"/>
</dbReference>
<feature type="signal peptide" evidence="11">
    <location>
        <begin position="1"/>
        <end position="30"/>
    </location>
</feature>
<dbReference type="GO" id="GO:0019894">
    <property type="term" value="F:kinesin binding"/>
    <property type="evidence" value="ECO:0007669"/>
    <property type="project" value="TreeGrafter"/>
</dbReference>
<dbReference type="InterPro" id="IPR024983">
    <property type="entry name" value="CHAT_dom"/>
</dbReference>
<comment type="similarity">
    <text evidence="2">Belongs to the kinesin light chain family.</text>
</comment>
<feature type="repeat" description="TPR" evidence="10">
    <location>
        <begin position="89"/>
        <end position="122"/>
    </location>
</feature>
<keyword evidence="7" id="KW-0175">Coiled coil</keyword>
<keyword evidence="3" id="KW-0963">Cytoplasm</keyword>
<feature type="domain" description="CHAT" evidence="12">
    <location>
        <begin position="743"/>
        <end position="1068"/>
    </location>
</feature>
<gene>
    <name evidence="13" type="ORF">EPICR_20227</name>
</gene>
<keyword evidence="11" id="KW-0732">Signal</keyword>
<dbReference type="GO" id="GO:0005737">
    <property type="term" value="C:cytoplasm"/>
    <property type="evidence" value="ECO:0007669"/>
    <property type="project" value="TreeGrafter"/>
</dbReference>
<evidence type="ECO:0000256" key="7">
    <source>
        <dbReference type="ARBA" id="ARBA00023054"/>
    </source>
</evidence>
<dbReference type="GO" id="GO:0005871">
    <property type="term" value="C:kinesin complex"/>
    <property type="evidence" value="ECO:0007669"/>
    <property type="project" value="InterPro"/>
</dbReference>
<dbReference type="Pfam" id="PF12770">
    <property type="entry name" value="CHAT"/>
    <property type="match status" value="1"/>
</dbReference>
<feature type="chain" id="PRO_5019854133" evidence="11">
    <location>
        <begin position="31"/>
        <end position="1080"/>
    </location>
</feature>
<dbReference type="InterPro" id="IPR002151">
    <property type="entry name" value="Kinesin_light"/>
</dbReference>
<evidence type="ECO:0000256" key="2">
    <source>
        <dbReference type="ARBA" id="ARBA00009622"/>
    </source>
</evidence>